<name>A0ABS6P7J6_9PSED</name>
<accession>A0ABS6P7J6</accession>
<dbReference type="Proteomes" id="UP000765224">
    <property type="component" value="Unassembled WGS sequence"/>
</dbReference>
<feature type="domain" description="MAE-28990/MAE-18760-like HEPN" evidence="1">
    <location>
        <begin position="32"/>
        <end position="217"/>
    </location>
</feature>
<comment type="caution">
    <text evidence="2">The sequence shown here is derived from an EMBL/GenBank/DDBJ whole genome shotgun (WGS) entry which is preliminary data.</text>
</comment>
<evidence type="ECO:0000313" key="3">
    <source>
        <dbReference type="Proteomes" id="UP000765224"/>
    </source>
</evidence>
<dbReference type="Pfam" id="PF18737">
    <property type="entry name" value="HEPN_MAE_28990"/>
    <property type="match status" value="1"/>
</dbReference>
<keyword evidence="3" id="KW-1185">Reference proteome</keyword>
<reference evidence="2 3" key="1">
    <citation type="submission" date="2021-06" db="EMBL/GenBank/DDBJ databases">
        <title>Updating the genus Pseudomonas: Description of 43 new species and partition of the Pseudomonas putida group.</title>
        <authorList>
            <person name="Girard L."/>
            <person name="Lood C."/>
            <person name="Vandamme P."/>
            <person name="Rokni-Zadeh H."/>
            <person name="Van Noort V."/>
            <person name="Hofte M."/>
            <person name="Lavigne R."/>
            <person name="De Mot R."/>
        </authorList>
    </citation>
    <scope>NUCLEOTIDE SEQUENCE [LARGE SCALE GENOMIC DNA]</scope>
    <source>
        <strain evidence="2 3">COR58</strain>
    </source>
</reference>
<evidence type="ECO:0000259" key="1">
    <source>
        <dbReference type="Pfam" id="PF18737"/>
    </source>
</evidence>
<sequence length="232" mass="26083">MTICSFVRDGFNQRLGEARELFARIKLEEPQEGLPSPPTALSLTLRGMVYVSLYGTLEYTITQGVQCFINHLSGLSVSTKHLEHSLNSIAMNSQLTSVRDSGEKKKWEARRALFSAMESQDACVIPDTVFGTFLHNVYPKTVLEIFLCLGIEKPATANESEVGYFKEITEKRNAVAHGRESASEAGSGLTIQDVELRMNVVYSVCSYFLDVIEEHALELKFVKPRYRSNYRN</sequence>
<dbReference type="InterPro" id="IPR040788">
    <property type="entry name" value="HEPN_MAE_28990"/>
</dbReference>
<protein>
    <recommendedName>
        <fullName evidence="1">MAE-28990/MAE-18760-like HEPN domain-containing protein</fullName>
    </recommendedName>
</protein>
<evidence type="ECO:0000313" key="2">
    <source>
        <dbReference type="EMBL" id="MBV4456443.1"/>
    </source>
</evidence>
<organism evidence="2 3">
    <name type="scientific">Pseudomonas ekonensis</name>
    <dbReference type="NCBI Taxonomy" id="2842353"/>
    <lineage>
        <taxon>Bacteria</taxon>
        <taxon>Pseudomonadati</taxon>
        <taxon>Pseudomonadota</taxon>
        <taxon>Gammaproteobacteria</taxon>
        <taxon>Pseudomonadales</taxon>
        <taxon>Pseudomonadaceae</taxon>
        <taxon>Pseudomonas</taxon>
    </lineage>
</organism>
<gene>
    <name evidence="2" type="ORF">KVG96_00565</name>
</gene>
<proteinExistence type="predicted"/>
<dbReference type="RefSeq" id="WP_217890430.1">
    <property type="nucleotide sequence ID" value="NZ_JAHSTS010000001.1"/>
</dbReference>
<dbReference type="EMBL" id="JAHSTS010000001">
    <property type="protein sequence ID" value="MBV4456443.1"/>
    <property type="molecule type" value="Genomic_DNA"/>
</dbReference>